<evidence type="ECO:0000259" key="6">
    <source>
        <dbReference type="Pfam" id="PF00892"/>
    </source>
</evidence>
<dbReference type="PANTHER" id="PTHR32322">
    <property type="entry name" value="INNER MEMBRANE TRANSPORTER"/>
    <property type="match status" value="1"/>
</dbReference>
<feature type="domain" description="EamA" evidence="6">
    <location>
        <begin position="21"/>
        <end position="150"/>
    </location>
</feature>
<evidence type="ECO:0000256" key="3">
    <source>
        <dbReference type="ARBA" id="ARBA00022989"/>
    </source>
</evidence>
<feature type="transmembrane region" description="Helical" evidence="5">
    <location>
        <begin position="48"/>
        <end position="66"/>
    </location>
</feature>
<dbReference type="SUPFAM" id="SSF103481">
    <property type="entry name" value="Multidrug resistance efflux transporter EmrE"/>
    <property type="match status" value="1"/>
</dbReference>
<dbReference type="Pfam" id="PF00892">
    <property type="entry name" value="EamA"/>
    <property type="match status" value="1"/>
</dbReference>
<keyword evidence="4 5" id="KW-0472">Membrane</keyword>
<comment type="subcellular location">
    <subcellularLocation>
        <location evidence="1">Membrane</location>
        <topology evidence="1">Multi-pass membrane protein</topology>
    </subcellularLocation>
</comment>
<evidence type="ECO:0000256" key="1">
    <source>
        <dbReference type="ARBA" id="ARBA00004141"/>
    </source>
</evidence>
<name>A0A6J7R5D2_9ZZZZ</name>
<dbReference type="GO" id="GO:0016020">
    <property type="term" value="C:membrane"/>
    <property type="evidence" value="ECO:0007669"/>
    <property type="project" value="UniProtKB-SubCell"/>
</dbReference>
<evidence type="ECO:0000256" key="5">
    <source>
        <dbReference type="SAM" id="Phobius"/>
    </source>
</evidence>
<keyword evidence="2 5" id="KW-0812">Transmembrane</keyword>
<gene>
    <name evidence="7" type="ORF">UFOPK3992_01876</name>
</gene>
<dbReference type="InterPro" id="IPR000620">
    <property type="entry name" value="EamA_dom"/>
</dbReference>
<dbReference type="InterPro" id="IPR037185">
    <property type="entry name" value="EmrE-like"/>
</dbReference>
<feature type="transmembrane region" description="Helical" evidence="5">
    <location>
        <begin position="78"/>
        <end position="98"/>
    </location>
</feature>
<dbReference type="InterPro" id="IPR050638">
    <property type="entry name" value="AA-Vitamin_Transporters"/>
</dbReference>
<sequence length="172" mass="16542">MAGAAITVGASSGGDPVGSIEVLGAAAIFAVYLVVASRLIPRAGSLPGTALVLTGAAGVFVVLAVVTDSRGPGDAGGWFGALGMALLGTVVAFGLLSVGLGRVSPSTASVISTLEPLVAVALGVVVLGEGVGPQQVVGMAVILLSVGILLWGESRAADNGAAPLVNPFTAVE</sequence>
<dbReference type="PANTHER" id="PTHR32322:SF2">
    <property type="entry name" value="EAMA DOMAIN-CONTAINING PROTEIN"/>
    <property type="match status" value="1"/>
</dbReference>
<proteinExistence type="predicted"/>
<feature type="transmembrane region" description="Helical" evidence="5">
    <location>
        <begin position="110"/>
        <end position="128"/>
    </location>
</feature>
<protein>
    <submittedName>
        <fullName evidence="7">Unannotated protein</fullName>
    </submittedName>
</protein>
<accession>A0A6J7R5D2</accession>
<feature type="transmembrane region" description="Helical" evidence="5">
    <location>
        <begin position="134"/>
        <end position="152"/>
    </location>
</feature>
<reference evidence="7" key="1">
    <citation type="submission" date="2020-05" db="EMBL/GenBank/DDBJ databases">
        <authorList>
            <person name="Chiriac C."/>
            <person name="Salcher M."/>
            <person name="Ghai R."/>
            <person name="Kavagutti S V."/>
        </authorList>
    </citation>
    <scope>NUCLEOTIDE SEQUENCE</scope>
</reference>
<feature type="transmembrane region" description="Helical" evidence="5">
    <location>
        <begin position="17"/>
        <end position="36"/>
    </location>
</feature>
<dbReference type="EMBL" id="CAFBOZ010000332">
    <property type="protein sequence ID" value="CAB5023954.1"/>
    <property type="molecule type" value="Genomic_DNA"/>
</dbReference>
<evidence type="ECO:0000256" key="2">
    <source>
        <dbReference type="ARBA" id="ARBA00022692"/>
    </source>
</evidence>
<evidence type="ECO:0000313" key="7">
    <source>
        <dbReference type="EMBL" id="CAB5023954.1"/>
    </source>
</evidence>
<organism evidence="7">
    <name type="scientific">freshwater metagenome</name>
    <dbReference type="NCBI Taxonomy" id="449393"/>
    <lineage>
        <taxon>unclassified sequences</taxon>
        <taxon>metagenomes</taxon>
        <taxon>ecological metagenomes</taxon>
    </lineage>
</organism>
<evidence type="ECO:0000256" key="4">
    <source>
        <dbReference type="ARBA" id="ARBA00023136"/>
    </source>
</evidence>
<keyword evidence="3 5" id="KW-1133">Transmembrane helix</keyword>
<dbReference type="AlphaFoldDB" id="A0A6J7R5D2"/>